<evidence type="ECO:0000256" key="6">
    <source>
        <dbReference type="PROSITE-ProRule" id="PRU00124"/>
    </source>
</evidence>
<evidence type="ECO:0000313" key="8">
    <source>
        <dbReference type="EMBL" id="VDL92270.1"/>
    </source>
</evidence>
<feature type="domain" description="Ig-like" evidence="7">
    <location>
        <begin position="222"/>
        <end position="312"/>
    </location>
</feature>
<evidence type="ECO:0000256" key="3">
    <source>
        <dbReference type="ARBA" id="ARBA00023157"/>
    </source>
</evidence>
<dbReference type="CDD" id="cd00112">
    <property type="entry name" value="LDLa"/>
    <property type="match status" value="3"/>
</dbReference>
<feature type="domain" description="Ig-like" evidence="7">
    <location>
        <begin position="402"/>
        <end position="490"/>
    </location>
</feature>
<dbReference type="InterPro" id="IPR036055">
    <property type="entry name" value="LDL_receptor-like_sf"/>
</dbReference>
<accession>A0A183SNT7</accession>
<dbReference type="Pfam" id="PF00057">
    <property type="entry name" value="Ldl_recept_a"/>
    <property type="match status" value="1"/>
</dbReference>
<feature type="domain" description="Ig-like" evidence="7">
    <location>
        <begin position="730"/>
        <end position="824"/>
    </location>
</feature>
<keyword evidence="5" id="KW-0393">Immunoglobulin domain</keyword>
<feature type="disulfide bond" evidence="6">
    <location>
        <begin position="604"/>
        <end position="616"/>
    </location>
</feature>
<keyword evidence="4" id="KW-0325">Glycoprotein</keyword>
<evidence type="ECO:0000313" key="10">
    <source>
        <dbReference type="WBParaSite" id="SSLN_0000607801-mRNA-1"/>
    </source>
</evidence>
<dbReference type="SUPFAM" id="SSF57424">
    <property type="entry name" value="LDL receptor-like module"/>
    <property type="match status" value="2"/>
</dbReference>
<sequence>MKDDVINVGGGGDLEPELRLTRGDTDYAEVQEGEGLQSTCIIERADPGAFMVRWVSRDKNGEEKLLADSNDLYLSNVNADTLKDPIYCVAERIDDGEIFDKQMLIQLRIRTQPRTITVTPMPANDPATGQIVQKCQVEPAPHPSQPWEYVWLDPSGRIVSNNQILTVTISSEAGLGDYVCEAKNPRTSDTMRATFTIRALYHVTGTTQKANLQFYFLPLAHPDSQTYNTEVEPITPKLEFGRPFVARCFVNPTPPGPVIYTWYYNGRIVSQDERMQIPEFNRQTMGSYVCEAKSASNGPDRNGLVFSNATLSLRLKPNIEDHTEMRPPPGSTLITYIGEKRELHCEIPPNNRMVRWFFNGSEIDSYASVNRTGNLDRVDFRRVSILHLNGVEEFQEGNYECPDFEVEVNPPYYVVDEGEHVEIHCSVQGGKKIPNTDLRWFFIPAGTNRRIPLTFSGQGQFSRTDDPRAPSTSVIAKPYAMKSDEGDYVCVEPRGREGVSTLTVRTKKGVRLRISPPLITMRPGQDIIVSCFSTDMTGRATPPRPQLRVFDRRLTIEQTPTADYAMSGTVRGLDSTFNGTIIECFSDDPSVEPVRSVVYIQDVCPPGYRRCRSGDCLEAGRFCDGRYDCNDGSDEDPAFCAECDPIVKRCESFGGLEASKSTYMVHWECDGEDDCGNGYDEAACNGQSLASCSGKTFTCASSGQVIPAAFVCDKDPDCDRGEDEDGCSEPRVIDQPMAQYNYRRGERVVLTCEVAGKPSPRVIWRFNWGCLQDEGSRVTVRNEVIGCNSFDQRVRSTLTINNFRPGDDGIYNCEGLNGMKRAMSQDYLVVLMD</sequence>
<dbReference type="InterPro" id="IPR003599">
    <property type="entry name" value="Ig_sub"/>
</dbReference>
<dbReference type="SUPFAM" id="SSF48726">
    <property type="entry name" value="Immunoglobulin"/>
    <property type="match status" value="4"/>
</dbReference>
<reference evidence="10" key="1">
    <citation type="submission" date="2016-06" db="UniProtKB">
        <authorList>
            <consortium name="WormBaseParasite"/>
        </authorList>
    </citation>
    <scope>IDENTIFICATION</scope>
</reference>
<evidence type="ECO:0000256" key="2">
    <source>
        <dbReference type="ARBA" id="ARBA00023136"/>
    </source>
</evidence>
<organism evidence="10">
    <name type="scientific">Schistocephalus solidus</name>
    <name type="common">Tapeworm</name>
    <dbReference type="NCBI Taxonomy" id="70667"/>
    <lineage>
        <taxon>Eukaryota</taxon>
        <taxon>Metazoa</taxon>
        <taxon>Spiralia</taxon>
        <taxon>Lophotrochozoa</taxon>
        <taxon>Platyhelminthes</taxon>
        <taxon>Cestoda</taxon>
        <taxon>Eucestoda</taxon>
        <taxon>Diphyllobothriidea</taxon>
        <taxon>Diphyllobothriidae</taxon>
        <taxon>Schistocephalus</taxon>
    </lineage>
</organism>
<dbReference type="InterPro" id="IPR023415">
    <property type="entry name" value="LDLR_class-A_CS"/>
</dbReference>
<dbReference type="InterPro" id="IPR051275">
    <property type="entry name" value="Cell_adhesion_signaling"/>
</dbReference>
<dbReference type="STRING" id="70667.A0A183SNT7"/>
<dbReference type="GO" id="GO:0005886">
    <property type="term" value="C:plasma membrane"/>
    <property type="evidence" value="ECO:0007669"/>
    <property type="project" value="TreeGrafter"/>
</dbReference>
<dbReference type="Gene3D" id="2.60.40.10">
    <property type="entry name" value="Immunoglobulins"/>
    <property type="match status" value="3"/>
</dbReference>
<feature type="domain" description="Ig-like" evidence="7">
    <location>
        <begin position="317"/>
        <end position="401"/>
    </location>
</feature>
<keyword evidence="9" id="KW-1185">Reference proteome</keyword>
<dbReference type="AlphaFoldDB" id="A0A183SNT7"/>
<dbReference type="InterPro" id="IPR013783">
    <property type="entry name" value="Ig-like_fold"/>
</dbReference>
<comment type="caution">
    <text evidence="6">Lacks conserved residue(s) required for the propagation of feature annotation.</text>
</comment>
<keyword evidence="2" id="KW-0472">Membrane</keyword>
<evidence type="ECO:0000259" key="7">
    <source>
        <dbReference type="PROSITE" id="PS50835"/>
    </source>
</evidence>
<dbReference type="Pfam" id="PF13927">
    <property type="entry name" value="Ig_3"/>
    <property type="match status" value="1"/>
</dbReference>
<evidence type="ECO:0000256" key="1">
    <source>
        <dbReference type="ARBA" id="ARBA00004479"/>
    </source>
</evidence>
<comment type="subcellular location">
    <subcellularLocation>
        <location evidence="1">Membrane</location>
        <topology evidence="1">Single-pass type I membrane protein</topology>
    </subcellularLocation>
</comment>
<dbReference type="InterPro" id="IPR003598">
    <property type="entry name" value="Ig_sub2"/>
</dbReference>
<evidence type="ECO:0000313" key="9">
    <source>
        <dbReference type="Proteomes" id="UP000275846"/>
    </source>
</evidence>
<protein>
    <submittedName>
        <fullName evidence="10">Basement membrane-specific heparan sulfate proteoglycan core protein</fullName>
    </submittedName>
</protein>
<dbReference type="OrthoDB" id="10062665at2759"/>
<dbReference type="PANTHER" id="PTHR11640">
    <property type="entry name" value="NEPHRIN"/>
    <property type="match status" value="1"/>
</dbReference>
<dbReference type="PROSITE" id="PS50068">
    <property type="entry name" value="LDLRA_2"/>
    <property type="match status" value="3"/>
</dbReference>
<feature type="disulfide bond" evidence="6">
    <location>
        <begin position="712"/>
        <end position="727"/>
    </location>
</feature>
<reference evidence="8 9" key="2">
    <citation type="submission" date="2018-11" db="EMBL/GenBank/DDBJ databases">
        <authorList>
            <consortium name="Pathogen Informatics"/>
        </authorList>
    </citation>
    <scope>NUCLEOTIDE SEQUENCE [LARGE SCALE GENOMIC DNA]</scope>
    <source>
        <strain evidence="8 9">NST_G2</strain>
    </source>
</reference>
<feature type="domain" description="Ig-like" evidence="7">
    <location>
        <begin position="113"/>
        <end position="196"/>
    </location>
</feature>
<dbReference type="PROSITE" id="PS50835">
    <property type="entry name" value="IG_LIKE"/>
    <property type="match status" value="6"/>
</dbReference>
<dbReference type="GO" id="GO:0005911">
    <property type="term" value="C:cell-cell junction"/>
    <property type="evidence" value="ECO:0007669"/>
    <property type="project" value="TreeGrafter"/>
</dbReference>
<dbReference type="Gene3D" id="4.10.400.10">
    <property type="entry name" value="Low-density Lipoprotein Receptor"/>
    <property type="match status" value="2"/>
</dbReference>
<dbReference type="PROSITE" id="PS01209">
    <property type="entry name" value="LDLRA_1"/>
    <property type="match status" value="1"/>
</dbReference>
<dbReference type="SMART" id="SM00408">
    <property type="entry name" value="IGc2"/>
    <property type="match status" value="2"/>
</dbReference>
<feature type="disulfide bond" evidence="6">
    <location>
        <begin position="669"/>
        <end position="684"/>
    </location>
</feature>
<feature type="domain" description="Ig-like" evidence="7">
    <location>
        <begin position="16"/>
        <end position="106"/>
    </location>
</feature>
<dbReference type="GO" id="GO:0050839">
    <property type="term" value="F:cell adhesion molecule binding"/>
    <property type="evidence" value="ECO:0007669"/>
    <property type="project" value="TreeGrafter"/>
</dbReference>
<dbReference type="PRINTS" id="PR00261">
    <property type="entry name" value="LDLRECEPTOR"/>
</dbReference>
<dbReference type="GO" id="GO:0098609">
    <property type="term" value="P:cell-cell adhesion"/>
    <property type="evidence" value="ECO:0007669"/>
    <property type="project" value="TreeGrafter"/>
</dbReference>
<dbReference type="Proteomes" id="UP000275846">
    <property type="component" value="Unassembled WGS sequence"/>
</dbReference>
<keyword evidence="3 6" id="KW-1015">Disulfide bond</keyword>
<name>A0A183SNT7_SCHSO</name>
<dbReference type="SMART" id="SM00192">
    <property type="entry name" value="LDLa"/>
    <property type="match status" value="3"/>
</dbReference>
<dbReference type="SMART" id="SM00409">
    <property type="entry name" value="IG"/>
    <property type="match status" value="4"/>
</dbReference>
<dbReference type="WBParaSite" id="SSLN_0000607801-mRNA-1">
    <property type="protein sequence ID" value="SSLN_0000607801-mRNA-1"/>
    <property type="gene ID" value="SSLN_0000607801"/>
</dbReference>
<proteinExistence type="predicted"/>
<dbReference type="InterPro" id="IPR007110">
    <property type="entry name" value="Ig-like_dom"/>
</dbReference>
<dbReference type="InterPro" id="IPR002172">
    <property type="entry name" value="LDrepeatLR_classA_rpt"/>
</dbReference>
<dbReference type="EMBL" id="UYSU01033447">
    <property type="protein sequence ID" value="VDL92270.1"/>
    <property type="molecule type" value="Genomic_DNA"/>
</dbReference>
<dbReference type="InterPro" id="IPR036179">
    <property type="entry name" value="Ig-like_dom_sf"/>
</dbReference>
<evidence type="ECO:0000256" key="5">
    <source>
        <dbReference type="ARBA" id="ARBA00023319"/>
    </source>
</evidence>
<evidence type="ECO:0000256" key="4">
    <source>
        <dbReference type="ARBA" id="ARBA00023180"/>
    </source>
</evidence>
<feature type="disulfide bond" evidence="6">
    <location>
        <begin position="611"/>
        <end position="629"/>
    </location>
</feature>
<gene>
    <name evidence="8" type="ORF">SSLN_LOCUS5885</name>
</gene>
<dbReference type="PANTHER" id="PTHR11640:SF158">
    <property type="entry name" value="V-SET AND IMMUNOGLOBULIN DOMAIN-CONTAINING PROTEIN 10-LIKE 2"/>
    <property type="match status" value="1"/>
</dbReference>